<dbReference type="GO" id="GO:0016020">
    <property type="term" value="C:membrane"/>
    <property type="evidence" value="ECO:0007669"/>
    <property type="project" value="UniProtKB-SubCell"/>
</dbReference>
<dbReference type="RefSeq" id="WP_007042555.1">
    <property type="nucleotide sequence ID" value="NZ_AFWT01000039.1"/>
</dbReference>
<comment type="caution">
    <text evidence="7">The sequence shown here is derived from an EMBL/GenBank/DDBJ whole genome shotgun (WGS) entry which is preliminary data.</text>
</comment>
<evidence type="ECO:0000313" key="7">
    <source>
        <dbReference type="EMBL" id="EGV28387.1"/>
    </source>
</evidence>
<evidence type="ECO:0000256" key="6">
    <source>
        <dbReference type="SAM" id="Phobius"/>
    </source>
</evidence>
<dbReference type="Proteomes" id="UP000004200">
    <property type="component" value="Unassembled WGS sequence"/>
</dbReference>
<feature type="transmembrane region" description="Helical" evidence="6">
    <location>
        <begin position="77"/>
        <end position="98"/>
    </location>
</feature>
<keyword evidence="2 6" id="KW-0812">Transmembrane</keyword>
<feature type="compositionally biased region" description="Polar residues" evidence="5">
    <location>
        <begin position="1"/>
        <end position="20"/>
    </location>
</feature>
<sequence>MVTAANPTTEDVQTETQESQSHQDRVSKIISSSVSWSAAAAVVPVPYLDLLAIGAVQVEMVRRLAAAYGVDADKETLKGLISALLGTLAPAAISASLLGSSLKIVPMSGTLIGSAGLAAFAAAATYAIGKIFVRHFEGGGSIGDFSVEAVKDDLKKEFSAAKSK</sequence>
<organism evidence="7 8">
    <name type="scientific">Thiorhodococcus drewsii AZ1</name>
    <dbReference type="NCBI Taxonomy" id="765913"/>
    <lineage>
        <taxon>Bacteria</taxon>
        <taxon>Pseudomonadati</taxon>
        <taxon>Pseudomonadota</taxon>
        <taxon>Gammaproteobacteria</taxon>
        <taxon>Chromatiales</taxon>
        <taxon>Chromatiaceae</taxon>
        <taxon>Thiorhodococcus</taxon>
    </lineage>
</organism>
<evidence type="ECO:0000313" key="8">
    <source>
        <dbReference type="Proteomes" id="UP000004200"/>
    </source>
</evidence>
<reference evidence="7 8" key="1">
    <citation type="submission" date="2011-06" db="EMBL/GenBank/DDBJ databases">
        <title>The draft genome of Thiorhodococcus drewsii AZ1.</title>
        <authorList>
            <consortium name="US DOE Joint Genome Institute (JGI-PGF)"/>
            <person name="Lucas S."/>
            <person name="Han J."/>
            <person name="Lapidus A."/>
            <person name="Cheng J.-F."/>
            <person name="Goodwin L."/>
            <person name="Pitluck S."/>
            <person name="Peters L."/>
            <person name="Land M.L."/>
            <person name="Hauser L."/>
            <person name="Vogl K."/>
            <person name="Liu Z."/>
            <person name="Imhoff J."/>
            <person name="Thiel V."/>
            <person name="Frigaard N.-U."/>
            <person name="Bryant D.A."/>
            <person name="Woyke T.J."/>
        </authorList>
    </citation>
    <scope>NUCLEOTIDE SEQUENCE [LARGE SCALE GENOMIC DNA]</scope>
    <source>
        <strain evidence="7 8">AZ1</strain>
    </source>
</reference>
<dbReference type="eggNOG" id="COG3597">
    <property type="taxonomic scope" value="Bacteria"/>
</dbReference>
<evidence type="ECO:0000256" key="3">
    <source>
        <dbReference type="ARBA" id="ARBA00022989"/>
    </source>
</evidence>
<dbReference type="AlphaFoldDB" id="G2E6C9"/>
<evidence type="ECO:0000256" key="1">
    <source>
        <dbReference type="ARBA" id="ARBA00004141"/>
    </source>
</evidence>
<name>G2E6C9_9GAMM</name>
<keyword evidence="4 6" id="KW-0472">Membrane</keyword>
<dbReference type="Pfam" id="PF05128">
    <property type="entry name" value="DUF697"/>
    <property type="match status" value="1"/>
</dbReference>
<comment type="subcellular location">
    <subcellularLocation>
        <location evidence="1">Membrane</location>
        <topology evidence="1">Multi-pass membrane protein</topology>
    </subcellularLocation>
</comment>
<evidence type="ECO:0000256" key="2">
    <source>
        <dbReference type="ARBA" id="ARBA00022692"/>
    </source>
</evidence>
<feature type="region of interest" description="Disordered" evidence="5">
    <location>
        <begin position="1"/>
        <end position="24"/>
    </location>
</feature>
<keyword evidence="8" id="KW-1185">Reference proteome</keyword>
<evidence type="ECO:0000256" key="4">
    <source>
        <dbReference type="ARBA" id="ARBA00023136"/>
    </source>
</evidence>
<feature type="transmembrane region" description="Helical" evidence="6">
    <location>
        <begin position="34"/>
        <end position="56"/>
    </location>
</feature>
<keyword evidence="3 6" id="KW-1133">Transmembrane helix</keyword>
<feature type="transmembrane region" description="Helical" evidence="6">
    <location>
        <begin position="104"/>
        <end position="128"/>
    </location>
</feature>
<evidence type="ECO:0000256" key="5">
    <source>
        <dbReference type="SAM" id="MobiDB-lite"/>
    </source>
</evidence>
<proteinExistence type="predicted"/>
<dbReference type="EMBL" id="AFWT01000039">
    <property type="protein sequence ID" value="EGV28387.1"/>
    <property type="molecule type" value="Genomic_DNA"/>
</dbReference>
<accession>G2E6C9</accession>
<gene>
    <name evidence="7" type="ORF">ThidrDRAFT_3842</name>
</gene>
<protein>
    <submittedName>
        <fullName evidence="7">GTPase domain-containing protein</fullName>
    </submittedName>
</protein>
<dbReference type="STRING" id="765913.ThidrDRAFT_3842"/>
<dbReference type="InterPro" id="IPR021147">
    <property type="entry name" value="DUF697"/>
</dbReference>